<dbReference type="AlphaFoldDB" id="A0A382H1L5"/>
<dbReference type="InterPro" id="IPR027383">
    <property type="entry name" value="Znf_put"/>
</dbReference>
<feature type="domain" description="Putative zinc-finger" evidence="1">
    <location>
        <begin position="1"/>
        <end position="27"/>
    </location>
</feature>
<protein>
    <recommendedName>
        <fullName evidence="1">Putative zinc-finger domain-containing protein</fullName>
    </recommendedName>
</protein>
<gene>
    <name evidence="2" type="ORF">METZ01_LOCUS233943</name>
</gene>
<evidence type="ECO:0000313" key="2">
    <source>
        <dbReference type="EMBL" id="SVB81089.1"/>
    </source>
</evidence>
<dbReference type="InterPro" id="IPR041916">
    <property type="entry name" value="Anti_sigma_zinc_sf"/>
</dbReference>
<evidence type="ECO:0000259" key="1">
    <source>
        <dbReference type="Pfam" id="PF13490"/>
    </source>
</evidence>
<organism evidence="2">
    <name type="scientific">marine metagenome</name>
    <dbReference type="NCBI Taxonomy" id="408172"/>
    <lineage>
        <taxon>unclassified sequences</taxon>
        <taxon>metagenomes</taxon>
        <taxon>ecological metagenomes</taxon>
    </lineage>
</organism>
<dbReference type="Pfam" id="PF13490">
    <property type="entry name" value="zf-HC2"/>
    <property type="match status" value="1"/>
</dbReference>
<dbReference type="EMBL" id="UINC01058618">
    <property type="protein sequence ID" value="SVB81089.1"/>
    <property type="molecule type" value="Genomic_DNA"/>
</dbReference>
<reference evidence="2" key="1">
    <citation type="submission" date="2018-05" db="EMBL/GenBank/DDBJ databases">
        <authorList>
            <person name="Lanie J.A."/>
            <person name="Ng W.-L."/>
            <person name="Kazmierczak K.M."/>
            <person name="Andrzejewski T.M."/>
            <person name="Davidsen T.M."/>
            <person name="Wayne K.J."/>
            <person name="Tettelin H."/>
            <person name="Glass J.I."/>
            <person name="Rusch D."/>
            <person name="Podicherti R."/>
            <person name="Tsui H.-C.T."/>
            <person name="Winkler M.E."/>
        </authorList>
    </citation>
    <scope>NUCLEOTIDE SEQUENCE</scope>
</reference>
<name>A0A382H1L5_9ZZZZ</name>
<sequence length="68" mass="7655">MHDYLEGELNPEINASLEEHLADCPPCIAFVNTYKSATRLCKTTLQSSDIPDAVKSRLKEFVDKNKNT</sequence>
<accession>A0A382H1L5</accession>
<proteinExistence type="predicted"/>
<dbReference type="Gene3D" id="1.10.10.1320">
    <property type="entry name" value="Anti-sigma factor, zinc-finger domain"/>
    <property type="match status" value="1"/>
</dbReference>